<reference evidence="1 2" key="1">
    <citation type="submission" date="2020-04" db="EMBL/GenBank/DDBJ databases">
        <title>Novel strain L. Fermentum HFD1 producer antibacterial peptides.</title>
        <authorList>
            <person name="Ozhegov G.D."/>
            <person name="Pavlova A.S."/>
            <person name="Zhuravleva D.E."/>
            <person name="Gogoleva N.V."/>
            <person name="Shagimardanova E.I."/>
            <person name="Markelova M.I."/>
            <person name="Yarullina D.R."/>
            <person name="Kayumov A.R."/>
        </authorList>
    </citation>
    <scope>NUCLEOTIDE SEQUENCE [LARGE SCALE GENOMIC DNA]</scope>
    <source>
        <strain evidence="1 2">HFD1</strain>
    </source>
</reference>
<evidence type="ECO:0008006" key="3">
    <source>
        <dbReference type="Google" id="ProtNLM"/>
    </source>
</evidence>
<dbReference type="AlphaFoldDB" id="A0AAJ4GFY0"/>
<dbReference type="Pfam" id="PF16784">
    <property type="entry name" value="HNHc_6"/>
    <property type="match status" value="1"/>
</dbReference>
<evidence type="ECO:0000313" key="1">
    <source>
        <dbReference type="EMBL" id="QIX58981.1"/>
    </source>
</evidence>
<proteinExistence type="predicted"/>
<accession>A0AAJ4GFY0</accession>
<dbReference type="InterPro" id="IPR041242">
    <property type="entry name" value="HNHc_6"/>
</dbReference>
<name>A0AAJ4GFY0_LIMFE</name>
<evidence type="ECO:0000313" key="2">
    <source>
        <dbReference type="Proteomes" id="UP000503169"/>
    </source>
</evidence>
<protein>
    <recommendedName>
        <fullName evidence="3">DUF968 domain-containing protein</fullName>
    </recommendedName>
</protein>
<dbReference type="Proteomes" id="UP000503169">
    <property type="component" value="Chromosome"/>
</dbReference>
<sequence>MELQFSDSRQARPKQRALFFALLQDIWRWSGEPVDWLKEYFYARYTIRTQGDEISLANDTSNSVTEARYLLDDVVRFIFEYDVPIRSGYMLLPREESNFQYQCIKHRKCLICGRHADINHVDEVGMGRNRNHLDHTQARLSALCREHHQEFHQIGYQAFCNKYKLTGMGIKVDADTLKSIGLQGHYQEGGSKR</sequence>
<gene>
    <name evidence="1" type="ORF">HCY95_01420</name>
</gene>
<organism evidence="1 2">
    <name type="scientific">Limosilactobacillus fermentum</name>
    <name type="common">Lactobacillus fermentum</name>
    <dbReference type="NCBI Taxonomy" id="1613"/>
    <lineage>
        <taxon>Bacteria</taxon>
        <taxon>Bacillati</taxon>
        <taxon>Bacillota</taxon>
        <taxon>Bacilli</taxon>
        <taxon>Lactobacillales</taxon>
        <taxon>Lactobacillaceae</taxon>
        <taxon>Limosilactobacillus</taxon>
    </lineage>
</organism>
<dbReference type="EMBL" id="CP050919">
    <property type="protein sequence ID" value="QIX58981.1"/>
    <property type="molecule type" value="Genomic_DNA"/>
</dbReference>